<dbReference type="Gene3D" id="3.40.50.2300">
    <property type="match status" value="2"/>
</dbReference>
<gene>
    <name evidence="5" type="ORF">LUCI_5152</name>
</gene>
<evidence type="ECO:0000313" key="5">
    <source>
        <dbReference type="EMBL" id="VBB09854.1"/>
    </source>
</evidence>
<dbReference type="Gene3D" id="1.10.260.40">
    <property type="entry name" value="lambda repressor-like DNA-binding domains"/>
    <property type="match status" value="1"/>
</dbReference>
<proteinExistence type="predicted"/>
<sequence length="332" mass="37009">MDDTATIKEIADKAGVSISTVSRVLNYDLTLSVSAETKKKVFEIAEQLAYEKRTPRKAGTAKIALIHWFTEEEELDDLYYMSIRLGIEKCCRQYKLGIVRFFPDSMDGLAKENIQGVIAVGKFSGTEVSSFQAITNNLVFVDFSPDEDQFDSVGVNFARATRRVMDYFQAKGHRKIGYIGGRETFRDKTAMIEDPREAAFKAYLQAENLFRPSYVYGGNFSVNDGYALMKKAVAEHGEQLPTAFFVGNDSMAIGCLKALDEAQIAVPERVNLISVNDISLAQYVSPALSTVRVDTELMGETAVDLLLERFNGRTLAKKVTMATQLIIRQSSF</sequence>
<dbReference type="CDD" id="cd01544">
    <property type="entry name" value="PBP1_GalR"/>
    <property type="match status" value="1"/>
</dbReference>
<dbReference type="PANTHER" id="PTHR30146">
    <property type="entry name" value="LACI-RELATED TRANSCRIPTIONAL REPRESSOR"/>
    <property type="match status" value="1"/>
</dbReference>
<keyword evidence="6" id="KW-1185">Reference proteome</keyword>
<dbReference type="PRINTS" id="PR00036">
    <property type="entry name" value="HTHLACI"/>
</dbReference>
<evidence type="ECO:0000256" key="2">
    <source>
        <dbReference type="ARBA" id="ARBA00023125"/>
    </source>
</evidence>
<name>A0A498REC7_9FIRM</name>
<dbReference type="GO" id="GO:0003700">
    <property type="term" value="F:DNA-binding transcription factor activity"/>
    <property type="evidence" value="ECO:0007669"/>
    <property type="project" value="TreeGrafter"/>
</dbReference>
<dbReference type="InterPro" id="IPR046335">
    <property type="entry name" value="LacI/GalR-like_sensor"/>
</dbReference>
<dbReference type="InterPro" id="IPR010982">
    <property type="entry name" value="Lambda_DNA-bd_dom_sf"/>
</dbReference>
<reference evidence="5 6" key="1">
    <citation type="submission" date="2018-06" db="EMBL/GenBank/DDBJ databases">
        <authorList>
            <person name="Strepis N."/>
        </authorList>
    </citation>
    <scope>NUCLEOTIDE SEQUENCE [LARGE SCALE GENOMIC DNA]</scope>
    <source>
        <strain evidence="5">LUCI</strain>
    </source>
</reference>
<feature type="domain" description="HTH lacI-type" evidence="4">
    <location>
        <begin position="5"/>
        <end position="62"/>
    </location>
</feature>
<evidence type="ECO:0000256" key="1">
    <source>
        <dbReference type="ARBA" id="ARBA00023015"/>
    </source>
</evidence>
<dbReference type="InterPro" id="IPR028082">
    <property type="entry name" value="Peripla_BP_I"/>
</dbReference>
<dbReference type="InterPro" id="IPR000843">
    <property type="entry name" value="HTH_LacI"/>
</dbReference>
<dbReference type="GO" id="GO:0000976">
    <property type="term" value="F:transcription cis-regulatory region binding"/>
    <property type="evidence" value="ECO:0007669"/>
    <property type="project" value="TreeGrafter"/>
</dbReference>
<keyword evidence="2" id="KW-0238">DNA-binding</keyword>
<evidence type="ECO:0000256" key="3">
    <source>
        <dbReference type="ARBA" id="ARBA00023163"/>
    </source>
</evidence>
<evidence type="ECO:0000259" key="4">
    <source>
        <dbReference type="PROSITE" id="PS50932"/>
    </source>
</evidence>
<dbReference type="PANTHER" id="PTHR30146:SF149">
    <property type="entry name" value="HTH-TYPE TRANSCRIPTIONAL REGULATOR EBGR"/>
    <property type="match status" value="1"/>
</dbReference>
<dbReference type="Proteomes" id="UP000277811">
    <property type="component" value="Unassembled WGS sequence"/>
</dbReference>
<dbReference type="OrthoDB" id="43195at2"/>
<dbReference type="AlphaFoldDB" id="A0A498REC7"/>
<accession>A0A498REC7</accession>
<dbReference type="Pfam" id="PF00356">
    <property type="entry name" value="LacI"/>
    <property type="match status" value="1"/>
</dbReference>
<dbReference type="SUPFAM" id="SSF47413">
    <property type="entry name" value="lambda repressor-like DNA-binding domains"/>
    <property type="match status" value="1"/>
</dbReference>
<dbReference type="CDD" id="cd01392">
    <property type="entry name" value="HTH_LacI"/>
    <property type="match status" value="1"/>
</dbReference>
<organism evidence="5 6">
    <name type="scientific">Lucifera butyrica</name>
    <dbReference type="NCBI Taxonomy" id="1351585"/>
    <lineage>
        <taxon>Bacteria</taxon>
        <taxon>Bacillati</taxon>
        <taxon>Bacillota</taxon>
        <taxon>Negativicutes</taxon>
        <taxon>Veillonellales</taxon>
        <taxon>Veillonellaceae</taxon>
        <taxon>Lucifera</taxon>
    </lineage>
</organism>
<dbReference type="Pfam" id="PF13377">
    <property type="entry name" value="Peripla_BP_3"/>
    <property type="match status" value="1"/>
</dbReference>
<keyword evidence="1" id="KW-0805">Transcription regulation</keyword>
<dbReference type="SUPFAM" id="SSF53822">
    <property type="entry name" value="Periplasmic binding protein-like I"/>
    <property type="match status" value="1"/>
</dbReference>
<dbReference type="PROSITE" id="PS00356">
    <property type="entry name" value="HTH_LACI_1"/>
    <property type="match status" value="1"/>
</dbReference>
<dbReference type="SMART" id="SM00354">
    <property type="entry name" value="HTH_LACI"/>
    <property type="match status" value="1"/>
</dbReference>
<dbReference type="RefSeq" id="WP_122630703.1">
    <property type="nucleotide sequence ID" value="NZ_UPPP01000134.1"/>
</dbReference>
<protein>
    <submittedName>
        <fullName evidence="5">Laci bacterial regulatory protein hth signature</fullName>
    </submittedName>
</protein>
<evidence type="ECO:0000313" key="6">
    <source>
        <dbReference type="Proteomes" id="UP000277811"/>
    </source>
</evidence>
<dbReference type="EMBL" id="UPPP01000134">
    <property type="protein sequence ID" value="VBB09854.1"/>
    <property type="molecule type" value="Genomic_DNA"/>
</dbReference>
<keyword evidence="3" id="KW-0804">Transcription</keyword>
<dbReference type="PROSITE" id="PS50932">
    <property type="entry name" value="HTH_LACI_2"/>
    <property type="match status" value="1"/>
</dbReference>